<dbReference type="HOGENOM" id="CLU_3139251_0_0_10"/>
<evidence type="ECO:0000313" key="2">
    <source>
        <dbReference type="Proteomes" id="UP000004123"/>
    </source>
</evidence>
<proteinExistence type="predicted"/>
<gene>
    <name evidence="1" type="ORF">HMPREF9144_2073</name>
</gene>
<sequence length="49" mass="5715">MQCDAHSLVLPKYSNQQTEHILTKTVATPCKCHKYTPKTQKRGKQLPFW</sequence>
<protein>
    <submittedName>
        <fullName evidence="1">Uncharacterized protein</fullName>
    </submittedName>
</protein>
<name>F9DK81_9BACT</name>
<evidence type="ECO:0000313" key="1">
    <source>
        <dbReference type="EMBL" id="EGQ14829.1"/>
    </source>
</evidence>
<dbReference type="EMBL" id="AFPY01000104">
    <property type="protein sequence ID" value="EGQ14829.1"/>
    <property type="molecule type" value="Genomic_DNA"/>
</dbReference>
<accession>F9DK81</accession>
<organism evidence="1 2">
    <name type="scientific">Prevotella pallens ATCC 700821</name>
    <dbReference type="NCBI Taxonomy" id="997353"/>
    <lineage>
        <taxon>Bacteria</taxon>
        <taxon>Pseudomonadati</taxon>
        <taxon>Bacteroidota</taxon>
        <taxon>Bacteroidia</taxon>
        <taxon>Bacteroidales</taxon>
        <taxon>Prevotellaceae</taxon>
        <taxon>Prevotella</taxon>
    </lineage>
</organism>
<dbReference type="AlphaFoldDB" id="F9DK81"/>
<dbReference type="Proteomes" id="UP000004123">
    <property type="component" value="Unassembled WGS sequence"/>
</dbReference>
<reference evidence="1 2" key="1">
    <citation type="submission" date="2011-04" db="EMBL/GenBank/DDBJ databases">
        <authorList>
            <person name="Muzny D."/>
            <person name="Qin X."/>
            <person name="Deng J."/>
            <person name="Jiang H."/>
            <person name="Liu Y."/>
            <person name="Qu J."/>
            <person name="Song X.-Z."/>
            <person name="Zhang L."/>
            <person name="Thornton R."/>
            <person name="Coyle M."/>
            <person name="Francisco L."/>
            <person name="Jackson L."/>
            <person name="Javaid M."/>
            <person name="Korchina V."/>
            <person name="Kovar C."/>
            <person name="Mata R."/>
            <person name="Mathew T."/>
            <person name="Ngo R."/>
            <person name="Nguyen L."/>
            <person name="Nguyen N."/>
            <person name="Okwuonu G."/>
            <person name="Ongeri F."/>
            <person name="Pham C."/>
            <person name="Simmons D."/>
            <person name="Wilczek-Boney K."/>
            <person name="Hale W."/>
            <person name="Jakkamsetti A."/>
            <person name="Pham P."/>
            <person name="Ruth R."/>
            <person name="San Lucas F."/>
            <person name="Warren J."/>
            <person name="Zhang J."/>
            <person name="Zhao Z."/>
            <person name="Zhou C."/>
            <person name="Zhu D."/>
            <person name="Lee S."/>
            <person name="Bess C."/>
            <person name="Blankenburg K."/>
            <person name="Forbes L."/>
            <person name="Fu Q."/>
            <person name="Gubbala S."/>
            <person name="Hirani K."/>
            <person name="Jayaseelan J.C."/>
            <person name="Lara F."/>
            <person name="Munidasa M."/>
            <person name="Palculict T."/>
            <person name="Patil S."/>
            <person name="Pu L.-L."/>
            <person name="Saada N."/>
            <person name="Tang L."/>
            <person name="Weissenberger G."/>
            <person name="Zhu Y."/>
            <person name="Hemphill L."/>
            <person name="Shang Y."/>
            <person name="Youmans B."/>
            <person name="Ayvaz T."/>
            <person name="Ross M."/>
            <person name="Santibanez J."/>
            <person name="Aqrawi P."/>
            <person name="Gross S."/>
            <person name="Joshi V."/>
            <person name="Fowler G."/>
            <person name="Nazareth L."/>
            <person name="Reid J."/>
            <person name="Worley K."/>
            <person name="Petrosino J."/>
            <person name="Highlander S."/>
            <person name="Gibbs R."/>
        </authorList>
    </citation>
    <scope>NUCLEOTIDE SEQUENCE [LARGE SCALE GENOMIC DNA]</scope>
    <source>
        <strain evidence="1 2">ATCC 700821</strain>
    </source>
</reference>
<comment type="caution">
    <text evidence="1">The sequence shown here is derived from an EMBL/GenBank/DDBJ whole genome shotgun (WGS) entry which is preliminary data.</text>
</comment>